<dbReference type="EMBL" id="JAFEMC010000003">
    <property type="protein sequence ID" value="MBM6577087.1"/>
    <property type="molecule type" value="Genomic_DNA"/>
</dbReference>
<dbReference type="CDD" id="cd00038">
    <property type="entry name" value="CAP_ED"/>
    <property type="match status" value="1"/>
</dbReference>
<dbReference type="SUPFAM" id="SSF51206">
    <property type="entry name" value="cAMP-binding domain-like"/>
    <property type="match status" value="1"/>
</dbReference>
<dbReference type="InterPro" id="IPR036390">
    <property type="entry name" value="WH_DNA-bd_sf"/>
</dbReference>
<accession>A0ABS2D819</accession>
<dbReference type="InterPro" id="IPR018490">
    <property type="entry name" value="cNMP-bd_dom_sf"/>
</dbReference>
<evidence type="ECO:0000313" key="5">
    <source>
        <dbReference type="EMBL" id="MBM6577087.1"/>
    </source>
</evidence>
<gene>
    <name evidence="5" type="ORF">ILT43_11960</name>
</gene>
<proteinExistence type="predicted"/>
<protein>
    <submittedName>
        <fullName evidence="5">Crp/Fnr family transcriptional regulator</fullName>
    </submittedName>
</protein>
<dbReference type="InterPro" id="IPR014710">
    <property type="entry name" value="RmlC-like_jellyroll"/>
</dbReference>
<dbReference type="SMART" id="SM00419">
    <property type="entry name" value="HTH_CRP"/>
    <property type="match status" value="1"/>
</dbReference>
<dbReference type="Gene3D" id="2.60.120.10">
    <property type="entry name" value="Jelly Rolls"/>
    <property type="match status" value="1"/>
</dbReference>
<dbReference type="InterPro" id="IPR036388">
    <property type="entry name" value="WH-like_DNA-bd_sf"/>
</dbReference>
<dbReference type="PRINTS" id="PR00034">
    <property type="entry name" value="HTHCRP"/>
</dbReference>
<evidence type="ECO:0000256" key="2">
    <source>
        <dbReference type="ARBA" id="ARBA00023125"/>
    </source>
</evidence>
<name>A0ABS2D819_9SPHN</name>
<dbReference type="SUPFAM" id="SSF46785">
    <property type="entry name" value="Winged helix' DNA-binding domain"/>
    <property type="match status" value="1"/>
</dbReference>
<reference evidence="5 6" key="1">
    <citation type="submission" date="2020-12" db="EMBL/GenBank/DDBJ databases">
        <title>Sphingomonas sp.</title>
        <authorList>
            <person name="Kim M.K."/>
        </authorList>
    </citation>
    <scope>NUCLEOTIDE SEQUENCE [LARGE SCALE GENOMIC DNA]</scope>
    <source>
        <strain evidence="5 6">BT552</strain>
    </source>
</reference>
<comment type="caution">
    <text evidence="5">The sequence shown here is derived from an EMBL/GenBank/DDBJ whole genome shotgun (WGS) entry which is preliminary data.</text>
</comment>
<dbReference type="Gene3D" id="1.10.10.10">
    <property type="entry name" value="Winged helix-like DNA-binding domain superfamily/Winged helix DNA-binding domain"/>
    <property type="match status" value="1"/>
</dbReference>
<dbReference type="PROSITE" id="PS51063">
    <property type="entry name" value="HTH_CRP_2"/>
    <property type="match status" value="1"/>
</dbReference>
<keyword evidence="6" id="KW-1185">Reference proteome</keyword>
<sequence length="245" mass="27112">MIEQRNTLGPFVRVLKRRFVLDAADADAVLTLPHTLKLVDAGRYIIREGDLPSHCIILLKGVASRHKTMGDGTRQVVGLHMEGEPIDLHYAMLFPSVDNVQALTPVEVALVPHRAMLDLMHSRPAVADAIWTDSLAGSSVFREWIANVGRRGAYTRLAHLICEMALRQGADISSGACSFYLPLTQTDMADALGLTSVHVNRTLQALRREGLVETKARWVKIPDWTALADAGDFCPRYLQLSREHA</sequence>
<evidence type="ECO:0000256" key="3">
    <source>
        <dbReference type="ARBA" id="ARBA00023163"/>
    </source>
</evidence>
<dbReference type="Proteomes" id="UP000763641">
    <property type="component" value="Unassembled WGS sequence"/>
</dbReference>
<dbReference type="Pfam" id="PF13545">
    <property type="entry name" value="HTH_Crp_2"/>
    <property type="match status" value="1"/>
</dbReference>
<dbReference type="InterPro" id="IPR012318">
    <property type="entry name" value="HTH_CRP"/>
</dbReference>
<dbReference type="Pfam" id="PF00027">
    <property type="entry name" value="cNMP_binding"/>
    <property type="match status" value="1"/>
</dbReference>
<keyword evidence="3" id="KW-0804">Transcription</keyword>
<dbReference type="InterPro" id="IPR000595">
    <property type="entry name" value="cNMP-bd_dom"/>
</dbReference>
<evidence type="ECO:0000256" key="1">
    <source>
        <dbReference type="ARBA" id="ARBA00023015"/>
    </source>
</evidence>
<keyword evidence="1" id="KW-0805">Transcription regulation</keyword>
<organism evidence="5 6">
    <name type="scientific">Sphingomonas longa</name>
    <dbReference type="NCBI Taxonomy" id="2778730"/>
    <lineage>
        <taxon>Bacteria</taxon>
        <taxon>Pseudomonadati</taxon>
        <taxon>Pseudomonadota</taxon>
        <taxon>Alphaproteobacteria</taxon>
        <taxon>Sphingomonadales</taxon>
        <taxon>Sphingomonadaceae</taxon>
        <taxon>Sphingomonas</taxon>
    </lineage>
</organism>
<evidence type="ECO:0000313" key="6">
    <source>
        <dbReference type="Proteomes" id="UP000763641"/>
    </source>
</evidence>
<keyword evidence="2" id="KW-0238">DNA-binding</keyword>
<feature type="domain" description="HTH crp-type" evidence="4">
    <location>
        <begin position="151"/>
        <end position="225"/>
    </location>
</feature>
<dbReference type="RefSeq" id="WP_204199185.1">
    <property type="nucleotide sequence ID" value="NZ_JAFEMC010000003.1"/>
</dbReference>
<evidence type="ECO:0000259" key="4">
    <source>
        <dbReference type="PROSITE" id="PS51063"/>
    </source>
</evidence>